<evidence type="ECO:0000313" key="3">
    <source>
        <dbReference type="Proteomes" id="UP000005446"/>
    </source>
</evidence>
<name>H0ERR3_GLAL7</name>
<evidence type="ECO:0000256" key="1">
    <source>
        <dbReference type="SAM" id="MobiDB-lite"/>
    </source>
</evidence>
<reference evidence="2 3" key="1">
    <citation type="journal article" date="2012" name="Eukaryot. Cell">
        <title>Genome sequence of the fungus Glarea lozoyensis: the first genome sequence of a species from the Helotiaceae family.</title>
        <authorList>
            <person name="Youssar L."/>
            <person name="Gruening B.A."/>
            <person name="Erxleben A."/>
            <person name="Guenther S."/>
            <person name="Huettel W."/>
        </authorList>
    </citation>
    <scope>NUCLEOTIDE SEQUENCE [LARGE SCALE GENOMIC DNA]</scope>
    <source>
        <strain evidence="3">ATCC 74030 / MF5533</strain>
    </source>
</reference>
<dbReference type="InParanoid" id="H0ERR3"/>
<comment type="caution">
    <text evidence="2">The sequence shown here is derived from an EMBL/GenBank/DDBJ whole genome shotgun (WGS) entry which is preliminary data.</text>
</comment>
<evidence type="ECO:0000313" key="2">
    <source>
        <dbReference type="EMBL" id="EHK98874.1"/>
    </source>
</evidence>
<gene>
    <name evidence="2" type="ORF">M7I_5384</name>
</gene>
<dbReference type="EMBL" id="AGUE01000135">
    <property type="protein sequence ID" value="EHK98874.1"/>
    <property type="molecule type" value="Genomic_DNA"/>
</dbReference>
<feature type="compositionally biased region" description="Acidic residues" evidence="1">
    <location>
        <begin position="28"/>
        <end position="38"/>
    </location>
</feature>
<protein>
    <submittedName>
        <fullName evidence="2">Uncharacterized protein</fullName>
    </submittedName>
</protein>
<dbReference type="AlphaFoldDB" id="H0ERR3"/>
<dbReference type="Proteomes" id="UP000005446">
    <property type="component" value="Unassembled WGS sequence"/>
</dbReference>
<sequence>MSCGNGLRLERRGQLDAPFVLHLRDAEEGGAEDADDERGEEREAGFPVVSKKRKSHTFRGRPFVFADGVEGADETGADYEAEEEAEECSVPDLGGVSFGFGMEEWTAWSADGPERVCLRNARSTEQITATSRVSRKTMKKTGTAKTSFAILGGGGVDKMG</sequence>
<feature type="region of interest" description="Disordered" evidence="1">
    <location>
        <begin position="24"/>
        <end position="54"/>
    </location>
</feature>
<proteinExistence type="predicted"/>
<accession>H0ERR3</accession>
<keyword evidence="3" id="KW-1185">Reference proteome</keyword>
<dbReference type="HOGENOM" id="CLU_1652316_0_0_1"/>
<organism evidence="2 3">
    <name type="scientific">Glarea lozoyensis (strain ATCC 74030 / MF5533)</name>
    <dbReference type="NCBI Taxonomy" id="1104152"/>
    <lineage>
        <taxon>Eukaryota</taxon>
        <taxon>Fungi</taxon>
        <taxon>Dikarya</taxon>
        <taxon>Ascomycota</taxon>
        <taxon>Pezizomycotina</taxon>
        <taxon>Leotiomycetes</taxon>
        <taxon>Helotiales</taxon>
        <taxon>Helotiaceae</taxon>
        <taxon>Glarea</taxon>
    </lineage>
</organism>